<dbReference type="SUPFAM" id="SSF54001">
    <property type="entry name" value="Cysteine proteinases"/>
    <property type="match status" value="1"/>
</dbReference>
<evidence type="ECO:0000313" key="3">
    <source>
        <dbReference type="Proteomes" id="UP001066276"/>
    </source>
</evidence>
<organism evidence="2 3">
    <name type="scientific">Pleurodeles waltl</name>
    <name type="common">Iberian ribbed newt</name>
    <dbReference type="NCBI Taxonomy" id="8319"/>
    <lineage>
        <taxon>Eukaryota</taxon>
        <taxon>Metazoa</taxon>
        <taxon>Chordata</taxon>
        <taxon>Craniata</taxon>
        <taxon>Vertebrata</taxon>
        <taxon>Euteleostomi</taxon>
        <taxon>Amphibia</taxon>
        <taxon>Batrachia</taxon>
        <taxon>Caudata</taxon>
        <taxon>Salamandroidea</taxon>
        <taxon>Salamandridae</taxon>
        <taxon>Pleurodelinae</taxon>
        <taxon>Pleurodeles</taxon>
    </lineage>
</organism>
<reference evidence="2" key="1">
    <citation type="journal article" date="2022" name="bioRxiv">
        <title>Sequencing and chromosome-scale assembly of the giantPleurodeles waltlgenome.</title>
        <authorList>
            <person name="Brown T."/>
            <person name="Elewa A."/>
            <person name="Iarovenko S."/>
            <person name="Subramanian E."/>
            <person name="Araus A.J."/>
            <person name="Petzold A."/>
            <person name="Susuki M."/>
            <person name="Suzuki K.-i.T."/>
            <person name="Hayashi T."/>
            <person name="Toyoda A."/>
            <person name="Oliveira C."/>
            <person name="Osipova E."/>
            <person name="Leigh N.D."/>
            <person name="Simon A."/>
            <person name="Yun M.H."/>
        </authorList>
    </citation>
    <scope>NUCLEOTIDE SEQUENCE</scope>
    <source>
        <strain evidence="2">20211129_DDA</strain>
        <tissue evidence="2">Liver</tissue>
    </source>
</reference>
<evidence type="ECO:0000313" key="2">
    <source>
        <dbReference type="EMBL" id="KAJ1150441.1"/>
    </source>
</evidence>
<gene>
    <name evidence="2" type="ORF">NDU88_003232</name>
</gene>
<sequence length="50" mass="5546">VAADRIAIHSNGMFTENLSPQNLISCDTNNQYGCNGGSIDSAWWYLRKRG</sequence>
<comment type="caution">
    <text evidence="2">The sequence shown here is derived from an EMBL/GenBank/DDBJ whole genome shotgun (WGS) entry which is preliminary data.</text>
</comment>
<proteinExistence type="predicted"/>
<dbReference type="Gene3D" id="3.90.70.10">
    <property type="entry name" value="Cysteine proteinases"/>
    <property type="match status" value="1"/>
</dbReference>
<feature type="non-terminal residue" evidence="2">
    <location>
        <position position="50"/>
    </location>
</feature>
<evidence type="ECO:0000259" key="1">
    <source>
        <dbReference type="Pfam" id="PF00112"/>
    </source>
</evidence>
<dbReference type="GO" id="GO:0008234">
    <property type="term" value="F:cysteine-type peptidase activity"/>
    <property type="evidence" value="ECO:0007669"/>
    <property type="project" value="InterPro"/>
</dbReference>
<feature type="domain" description="Peptidase C1A papain C-terminal" evidence="1">
    <location>
        <begin position="3"/>
        <end position="48"/>
    </location>
</feature>
<dbReference type="InterPro" id="IPR000668">
    <property type="entry name" value="Peptidase_C1A_C"/>
</dbReference>
<dbReference type="Pfam" id="PF00112">
    <property type="entry name" value="Peptidase_C1"/>
    <property type="match status" value="1"/>
</dbReference>
<name>A0AAV7RCB2_PLEWA</name>
<dbReference type="InterPro" id="IPR038765">
    <property type="entry name" value="Papain-like_cys_pep_sf"/>
</dbReference>
<dbReference type="AlphaFoldDB" id="A0AAV7RCB2"/>
<dbReference type="GO" id="GO:0006508">
    <property type="term" value="P:proteolysis"/>
    <property type="evidence" value="ECO:0007669"/>
    <property type="project" value="InterPro"/>
</dbReference>
<protein>
    <recommendedName>
        <fullName evidence="1">Peptidase C1A papain C-terminal domain-containing protein</fullName>
    </recommendedName>
</protein>
<accession>A0AAV7RCB2</accession>
<dbReference type="EMBL" id="JANPWB010000009">
    <property type="protein sequence ID" value="KAJ1150441.1"/>
    <property type="molecule type" value="Genomic_DNA"/>
</dbReference>
<keyword evidence="3" id="KW-1185">Reference proteome</keyword>
<feature type="non-terminal residue" evidence="2">
    <location>
        <position position="1"/>
    </location>
</feature>
<dbReference type="Proteomes" id="UP001066276">
    <property type="component" value="Chromosome 5"/>
</dbReference>